<dbReference type="InterPro" id="IPR005822">
    <property type="entry name" value="Ribosomal_uL13"/>
</dbReference>
<dbReference type="NCBIfam" id="TIGR01066">
    <property type="entry name" value="rplM_bact"/>
    <property type="match status" value="1"/>
</dbReference>
<dbReference type="FunFam" id="3.90.1180.10:FF:000001">
    <property type="entry name" value="50S ribosomal protein L13"/>
    <property type="match status" value="1"/>
</dbReference>
<dbReference type="EMBL" id="UOGE01000083">
    <property type="protein sequence ID" value="VAX23256.1"/>
    <property type="molecule type" value="Genomic_DNA"/>
</dbReference>
<evidence type="ECO:0000256" key="1">
    <source>
        <dbReference type="ARBA" id="ARBA00006227"/>
    </source>
</evidence>
<dbReference type="GO" id="GO:0003729">
    <property type="term" value="F:mRNA binding"/>
    <property type="evidence" value="ECO:0007669"/>
    <property type="project" value="UniProtKB-ARBA"/>
</dbReference>
<dbReference type="GO" id="GO:0003735">
    <property type="term" value="F:structural constituent of ribosome"/>
    <property type="evidence" value="ECO:0007669"/>
    <property type="project" value="InterPro"/>
</dbReference>
<dbReference type="PANTHER" id="PTHR11545">
    <property type="entry name" value="RIBOSOMAL PROTEIN L13"/>
    <property type="match status" value="1"/>
</dbReference>
<gene>
    <name evidence="4" type="ORF">MNBD_NITROSPINAE02-1975</name>
</gene>
<dbReference type="GO" id="GO:1990904">
    <property type="term" value="C:ribonucleoprotein complex"/>
    <property type="evidence" value="ECO:0007669"/>
    <property type="project" value="UniProtKB-KW"/>
</dbReference>
<dbReference type="GO" id="GO:0017148">
    <property type="term" value="P:negative regulation of translation"/>
    <property type="evidence" value="ECO:0007669"/>
    <property type="project" value="TreeGrafter"/>
</dbReference>
<dbReference type="CDD" id="cd00392">
    <property type="entry name" value="Ribosomal_L13"/>
    <property type="match status" value="1"/>
</dbReference>
<reference evidence="4" key="1">
    <citation type="submission" date="2018-06" db="EMBL/GenBank/DDBJ databases">
        <authorList>
            <person name="Zhirakovskaya E."/>
        </authorList>
    </citation>
    <scope>NUCLEOTIDE SEQUENCE</scope>
</reference>
<dbReference type="PIRSF" id="PIRSF002181">
    <property type="entry name" value="Ribosomal_L13"/>
    <property type="match status" value="1"/>
</dbReference>
<evidence type="ECO:0000256" key="2">
    <source>
        <dbReference type="ARBA" id="ARBA00022980"/>
    </source>
</evidence>
<name>A0A3B1BY54_9ZZZZ</name>
<dbReference type="PANTHER" id="PTHR11545:SF2">
    <property type="entry name" value="LARGE RIBOSOMAL SUBUNIT PROTEIN UL13M"/>
    <property type="match status" value="1"/>
</dbReference>
<organism evidence="4">
    <name type="scientific">hydrothermal vent metagenome</name>
    <dbReference type="NCBI Taxonomy" id="652676"/>
    <lineage>
        <taxon>unclassified sequences</taxon>
        <taxon>metagenomes</taxon>
        <taxon>ecological metagenomes</taxon>
    </lineage>
</organism>
<accession>A0A3B1BY54</accession>
<dbReference type="Gene3D" id="3.90.1180.10">
    <property type="entry name" value="Ribosomal protein L13"/>
    <property type="match status" value="1"/>
</dbReference>
<dbReference type="InterPro" id="IPR005823">
    <property type="entry name" value="Ribosomal_uL13_bac-type"/>
</dbReference>
<keyword evidence="2 4" id="KW-0689">Ribosomal protein</keyword>
<dbReference type="AlphaFoldDB" id="A0A3B1BY54"/>
<evidence type="ECO:0000313" key="4">
    <source>
        <dbReference type="EMBL" id="VAX23256.1"/>
    </source>
</evidence>
<keyword evidence="3" id="KW-0687">Ribonucleoprotein</keyword>
<evidence type="ECO:0000256" key="3">
    <source>
        <dbReference type="ARBA" id="ARBA00023274"/>
    </source>
</evidence>
<dbReference type="GO" id="GO:0005840">
    <property type="term" value="C:ribosome"/>
    <property type="evidence" value="ECO:0007669"/>
    <property type="project" value="UniProtKB-KW"/>
</dbReference>
<dbReference type="HAMAP" id="MF_01366">
    <property type="entry name" value="Ribosomal_uL13"/>
    <property type="match status" value="1"/>
</dbReference>
<sequence length="151" mass="16986">MMKANARTFSAKPADFPYTSRKWILIDVEGKPLGRIATRIANILRGKNKPTFTAHVDTGDFVVVINAEKVLLTGNKMAQKIYYSHTGYLGGLKTITAEEMMKKKPEELIRKAVVGMLPKNKLNREVIKKLKIYAGANHPHEAQRPQPMEVL</sequence>
<proteinExistence type="inferred from homology"/>
<dbReference type="SUPFAM" id="SSF52161">
    <property type="entry name" value="Ribosomal protein L13"/>
    <property type="match status" value="1"/>
</dbReference>
<protein>
    <submittedName>
        <fullName evidence="4">LSU ribosomal protein L13p (L13Ae)</fullName>
    </submittedName>
</protein>
<dbReference type="Pfam" id="PF00572">
    <property type="entry name" value="Ribosomal_L13"/>
    <property type="match status" value="1"/>
</dbReference>
<dbReference type="InterPro" id="IPR036899">
    <property type="entry name" value="Ribosomal_uL13_sf"/>
</dbReference>
<comment type="similarity">
    <text evidence="1">Belongs to the universal ribosomal protein uL13 family.</text>
</comment>
<dbReference type="GO" id="GO:0006412">
    <property type="term" value="P:translation"/>
    <property type="evidence" value="ECO:0007669"/>
    <property type="project" value="InterPro"/>
</dbReference>